<proteinExistence type="predicted"/>
<dbReference type="Pfam" id="PF00072">
    <property type="entry name" value="Response_reg"/>
    <property type="match status" value="1"/>
</dbReference>
<feature type="modified residue" description="4-aspartylphosphate" evidence="2">
    <location>
        <position position="52"/>
    </location>
</feature>
<dbReference type="EMBL" id="AP022601">
    <property type="protein sequence ID" value="BBY95448.1"/>
    <property type="molecule type" value="Genomic_DNA"/>
</dbReference>
<reference evidence="4 5" key="1">
    <citation type="journal article" date="2019" name="Emerg. Microbes Infect.">
        <title>Comprehensive subspecies identification of 175 nontuberculous mycobacteria species based on 7547 genomic profiles.</title>
        <authorList>
            <person name="Matsumoto Y."/>
            <person name="Kinjo T."/>
            <person name="Motooka D."/>
            <person name="Nabeya D."/>
            <person name="Jung N."/>
            <person name="Uechi K."/>
            <person name="Horii T."/>
            <person name="Iida T."/>
            <person name="Fujita J."/>
            <person name="Nakamura S."/>
        </authorList>
    </citation>
    <scope>NUCLEOTIDE SEQUENCE [LARGE SCALE GENOMIC DNA]</scope>
    <source>
        <strain evidence="4 5">JCM 6399</strain>
    </source>
</reference>
<sequence>MRCLIVDDSQSFRCAALGMLERSGIAVVGVASNSADGLQRYLDLRPDVTLVDVDLGEESGFDLVERLCASGIPHLSPVILISAHAERDLADLLANSAAVGFLPKIELSPEAIVDLVRGRGDSNGDSAANRSFSAPPET</sequence>
<dbReference type="AlphaFoldDB" id="A0A9W4BEG1"/>
<dbReference type="InterPro" id="IPR011006">
    <property type="entry name" value="CheY-like_superfamily"/>
</dbReference>
<organism evidence="4 5">
    <name type="scientific">Mycobacterium gallinarum</name>
    <dbReference type="NCBI Taxonomy" id="39689"/>
    <lineage>
        <taxon>Bacteria</taxon>
        <taxon>Bacillati</taxon>
        <taxon>Actinomycetota</taxon>
        <taxon>Actinomycetes</taxon>
        <taxon>Mycobacteriales</taxon>
        <taxon>Mycobacteriaceae</taxon>
        <taxon>Mycobacterium</taxon>
    </lineage>
</organism>
<dbReference type="Gene3D" id="3.40.50.2300">
    <property type="match status" value="1"/>
</dbReference>
<dbReference type="GO" id="GO:0000160">
    <property type="term" value="P:phosphorelay signal transduction system"/>
    <property type="evidence" value="ECO:0007669"/>
    <property type="project" value="InterPro"/>
</dbReference>
<dbReference type="SMART" id="SM00448">
    <property type="entry name" value="REC"/>
    <property type="match status" value="1"/>
</dbReference>
<name>A0A9W4BEG1_9MYCO</name>
<accession>A0A9W4BEG1</accession>
<keyword evidence="1 2" id="KW-0597">Phosphoprotein</keyword>
<dbReference type="RefSeq" id="WP_163734594.1">
    <property type="nucleotide sequence ID" value="NZ_AP022601.1"/>
</dbReference>
<dbReference type="PROSITE" id="PS50110">
    <property type="entry name" value="RESPONSE_REGULATORY"/>
    <property type="match status" value="1"/>
</dbReference>
<feature type="domain" description="Response regulatory" evidence="3">
    <location>
        <begin position="2"/>
        <end position="119"/>
    </location>
</feature>
<dbReference type="KEGG" id="mgau:MGALJ_51170"/>
<dbReference type="CDD" id="cd00156">
    <property type="entry name" value="REC"/>
    <property type="match status" value="1"/>
</dbReference>
<protein>
    <submittedName>
        <fullName evidence="4">Response regulator</fullName>
    </submittedName>
</protein>
<keyword evidence="5" id="KW-1185">Reference proteome</keyword>
<evidence type="ECO:0000259" key="3">
    <source>
        <dbReference type="PROSITE" id="PS50110"/>
    </source>
</evidence>
<dbReference type="InterPro" id="IPR001789">
    <property type="entry name" value="Sig_transdc_resp-reg_receiver"/>
</dbReference>
<dbReference type="Proteomes" id="UP000465785">
    <property type="component" value="Chromosome"/>
</dbReference>
<dbReference type="SUPFAM" id="SSF52172">
    <property type="entry name" value="CheY-like"/>
    <property type="match status" value="1"/>
</dbReference>
<dbReference type="InterPro" id="IPR050595">
    <property type="entry name" value="Bact_response_regulator"/>
</dbReference>
<evidence type="ECO:0000256" key="1">
    <source>
        <dbReference type="ARBA" id="ARBA00022553"/>
    </source>
</evidence>
<evidence type="ECO:0000313" key="5">
    <source>
        <dbReference type="Proteomes" id="UP000465785"/>
    </source>
</evidence>
<dbReference type="PANTHER" id="PTHR44591">
    <property type="entry name" value="STRESS RESPONSE REGULATOR PROTEIN 1"/>
    <property type="match status" value="1"/>
</dbReference>
<gene>
    <name evidence="4" type="ORF">MGALJ_51170</name>
</gene>
<evidence type="ECO:0000256" key="2">
    <source>
        <dbReference type="PROSITE-ProRule" id="PRU00169"/>
    </source>
</evidence>
<dbReference type="PANTHER" id="PTHR44591:SF24">
    <property type="entry name" value="PROTEIN-GLUTAMATE METHYLESTERASE_PROTEIN-GLUTAMINE GLUTAMINASE 1"/>
    <property type="match status" value="1"/>
</dbReference>
<evidence type="ECO:0000313" key="4">
    <source>
        <dbReference type="EMBL" id="BBY95448.1"/>
    </source>
</evidence>